<keyword evidence="1" id="KW-1133">Transmembrane helix</keyword>
<proteinExistence type="predicted"/>
<keyword evidence="1" id="KW-0472">Membrane</keyword>
<evidence type="ECO:0000313" key="2">
    <source>
        <dbReference type="EMBL" id="TGJ82377.1"/>
    </source>
</evidence>
<sequence>MGCNITFEAVDVNTTFIGTEFDLDLQSPPQPLEDTARDTTINGLDEASLVSTDILGYGSLAQTDTYPQLLDRFFSMPLYNASLTDREGRRRVVQDPASTHVLTALLGVTLMLFIVGWAMNPGTDVLPRSPTTIQPTDGKSPEDIISALGGPEARFWIGWGNIPDGEGRLMGGGNEAGVSQFGIFVVDEEETKLK</sequence>
<name>A0A4Z0YG85_9PEZI</name>
<gene>
    <name evidence="2" type="ORF">E0Z10_g6380</name>
</gene>
<comment type="caution">
    <text evidence="2">The sequence shown here is derived from an EMBL/GenBank/DDBJ whole genome shotgun (WGS) entry which is preliminary data.</text>
</comment>
<dbReference type="AlphaFoldDB" id="A0A4Z0YG85"/>
<feature type="transmembrane region" description="Helical" evidence="1">
    <location>
        <begin position="99"/>
        <end position="119"/>
    </location>
</feature>
<dbReference type="OrthoDB" id="5332281at2759"/>
<reference evidence="2 3" key="1">
    <citation type="submission" date="2019-03" db="EMBL/GenBank/DDBJ databases">
        <title>Draft genome sequence of Xylaria hypoxylon DSM 108379, a ubiquitous saprotrophic-parasitic fungi on hardwood.</title>
        <authorList>
            <person name="Buettner E."/>
            <person name="Leonhardt S."/>
            <person name="Gebauer A.M."/>
            <person name="Liers C."/>
            <person name="Hofrichter M."/>
            <person name="Kellner H."/>
        </authorList>
    </citation>
    <scope>NUCLEOTIDE SEQUENCE [LARGE SCALE GENOMIC DNA]</scope>
    <source>
        <strain evidence="2 3">DSM 108379</strain>
    </source>
</reference>
<dbReference type="Proteomes" id="UP000297716">
    <property type="component" value="Unassembled WGS sequence"/>
</dbReference>
<organism evidence="2 3">
    <name type="scientific">Xylaria hypoxylon</name>
    <dbReference type="NCBI Taxonomy" id="37992"/>
    <lineage>
        <taxon>Eukaryota</taxon>
        <taxon>Fungi</taxon>
        <taxon>Dikarya</taxon>
        <taxon>Ascomycota</taxon>
        <taxon>Pezizomycotina</taxon>
        <taxon>Sordariomycetes</taxon>
        <taxon>Xylariomycetidae</taxon>
        <taxon>Xylariales</taxon>
        <taxon>Xylariaceae</taxon>
        <taxon>Xylaria</taxon>
    </lineage>
</organism>
<protein>
    <submittedName>
        <fullName evidence="2">Uncharacterized protein</fullName>
    </submittedName>
</protein>
<keyword evidence="1" id="KW-0812">Transmembrane</keyword>
<dbReference type="STRING" id="37992.A0A4Z0YG85"/>
<evidence type="ECO:0000256" key="1">
    <source>
        <dbReference type="SAM" id="Phobius"/>
    </source>
</evidence>
<keyword evidence="3" id="KW-1185">Reference proteome</keyword>
<dbReference type="EMBL" id="SKBN01000131">
    <property type="protein sequence ID" value="TGJ82377.1"/>
    <property type="molecule type" value="Genomic_DNA"/>
</dbReference>
<evidence type="ECO:0000313" key="3">
    <source>
        <dbReference type="Proteomes" id="UP000297716"/>
    </source>
</evidence>
<accession>A0A4Z0YG85</accession>